<feature type="transmembrane region" description="Helical" evidence="14">
    <location>
        <begin position="635"/>
        <end position="656"/>
    </location>
</feature>
<dbReference type="Gene3D" id="1.20.1560.10">
    <property type="entry name" value="ABC transporter type 1, transmembrane domain"/>
    <property type="match status" value="2"/>
</dbReference>
<protein>
    <recommendedName>
        <fullName evidence="3">ABC-type xenobiotic transporter</fullName>
        <ecNumber evidence="3">7.6.2.2</ecNumber>
    </recommendedName>
</protein>
<evidence type="ECO:0000259" key="15">
    <source>
        <dbReference type="PROSITE" id="PS50893"/>
    </source>
</evidence>
<dbReference type="FunFam" id="3.40.50.300:FF:000923">
    <property type="entry name" value="ABC transporter C family member 10"/>
    <property type="match status" value="1"/>
</dbReference>
<feature type="transmembrane region" description="Helical" evidence="14">
    <location>
        <begin position="446"/>
        <end position="464"/>
    </location>
</feature>
<dbReference type="InterPro" id="IPR050173">
    <property type="entry name" value="ABC_transporter_C-like"/>
</dbReference>
<feature type="transmembrane region" description="Helical" evidence="14">
    <location>
        <begin position="1482"/>
        <end position="1501"/>
    </location>
</feature>
<dbReference type="Pfam" id="PF00005">
    <property type="entry name" value="ABC_tran"/>
    <property type="match status" value="2"/>
</dbReference>
<accession>A0A9J5YPA4</accession>
<reference evidence="17 18" key="1">
    <citation type="submission" date="2020-09" db="EMBL/GenBank/DDBJ databases">
        <title>De no assembly of potato wild relative species, Solanum commersonii.</title>
        <authorList>
            <person name="Cho K."/>
        </authorList>
    </citation>
    <scope>NUCLEOTIDE SEQUENCE [LARGE SCALE GENOMIC DNA]</scope>
    <source>
        <strain evidence="17">LZ3.2</strain>
        <tissue evidence="17">Leaf</tissue>
    </source>
</reference>
<keyword evidence="4" id="KW-0813">Transport</keyword>
<keyword evidence="7" id="KW-0547">Nucleotide-binding</keyword>
<keyword evidence="18" id="KW-1185">Reference proteome</keyword>
<feature type="transmembrane region" description="Helical" evidence="14">
    <location>
        <begin position="535"/>
        <end position="562"/>
    </location>
</feature>
<keyword evidence="11 14" id="KW-0472">Membrane</keyword>
<dbReference type="InterPro" id="IPR056228">
    <property type="entry name" value="ABCC10-like_N"/>
</dbReference>
<dbReference type="GO" id="GO:0008559">
    <property type="term" value="F:ABC-type xenobiotic transporter activity"/>
    <property type="evidence" value="ECO:0007669"/>
    <property type="project" value="UniProtKB-EC"/>
</dbReference>
<dbReference type="EMBL" id="JACXVP010000006">
    <property type="protein sequence ID" value="KAG5600710.1"/>
    <property type="molecule type" value="Genomic_DNA"/>
</dbReference>
<feature type="transmembrane region" description="Helical" evidence="14">
    <location>
        <begin position="1147"/>
        <end position="1170"/>
    </location>
</feature>
<evidence type="ECO:0000256" key="3">
    <source>
        <dbReference type="ARBA" id="ARBA00012191"/>
    </source>
</evidence>
<feature type="transmembrane region" description="Helical" evidence="14">
    <location>
        <begin position="1052"/>
        <end position="1078"/>
    </location>
</feature>
<dbReference type="Pfam" id="PF24358">
    <property type="entry name" value="ABCC10_N"/>
    <property type="match status" value="1"/>
</dbReference>
<evidence type="ECO:0000256" key="8">
    <source>
        <dbReference type="ARBA" id="ARBA00022840"/>
    </source>
</evidence>
<feature type="domain" description="ABC transporter" evidence="15">
    <location>
        <begin position="1354"/>
        <end position="1612"/>
    </location>
</feature>
<dbReference type="Proteomes" id="UP000824120">
    <property type="component" value="Chromosome 6"/>
</dbReference>
<dbReference type="CDD" id="cd03244">
    <property type="entry name" value="ABCC_MRP_domain2"/>
    <property type="match status" value="1"/>
</dbReference>
<proteinExistence type="inferred from homology"/>
<sequence length="1624" mass="182380">MKKYRSVKNASRKQIHIGKSKAHYSMIFCKKHPKHRQSSGVCSVCLTEKLSPLSSSNTGTVTCWIHHRMASLLKGIRFLAACIMRQRGADHEKGKICREKELDKEMKDLWTVFCGAPGCSDNNGKLCHTDFGSMTDPSSCINHVLIICFDVILLFVFLFNLFSKASLRSTNIPARFHGFSRLQLISAIFNGFLGLLYLAFGIWILEDKVMKTHSSLPLHWWLLIMFHGTTWLLVSCTTSLRGKYFSKTPLRLLSILAFIFAGVSCGFSLFAAVFVKRASLKIGSDILSSLGACLLLLCTYKELKQEDVIGNDLYAPLNGISKSNSVSSITQFAKAGILSKMSFWWLNSLMKKGKKKTLEDEDIPRLREADRAESCYLIFEELLNKQKQVDPTSQPSVLKTIFICHRKEIIVSGFFALLKVVTVSAGPLLLNAFIKVAEGNASFRNEGLFLAILLFTSKSLESVAQRQWYFRCRLIGLKVRSLLTAAIYRKQIKLSNAAKLMHSSGEIMNYVTVDAYRIGEFPFWLHQTWTTTVQLCLVLIILFHTVGVATIASLVVIILTVLCNTPLAKLQHKFQTKLMVAQDDRLKAISEALVSMKVLRLYAWEAHFKNVIQILRQVEEKWLSAVQLRRSYNSFLFWSSPVLVSAATFVTCYFLGIPLNASNVFTFVATLRLVQEPVRTIPDVIGVVIQAKVSFERIVKFLEASELEMRRECIRSTDHAVLIKSANLSWEENPSRPTLRNINLEVKPGEKIAICGEVGSGKSSLLSAILGEVPSIQGTVQVYGTTAYVSQSAWIQTGTIRENILFGSPLDSQRYQQTLEKCSLLKDLEILPYGDLTEIGERGVNLSGGQKQRIQLARALYHDADIYLLDDPFSAVDAHTSTSLFNEYIMEALSGKTILLVTHQVDFLPAFDMVLLMSDGEILRSASYDQLLASSKEFQNLVNAHKETAGSERVSEAFYLPRSDTCSREIKNKDSGKQPKTSGGDQLIKQEEREVGDTGFKSYVQYLNQNKGYLFFAIAVVSQLAFVAGQILQNSWMAANVENPEVSTLRLISVYLLIGFVSTLFLLSRSLSTVLLGLQSSKSLFSQLLNSLFRAPMSFYDSTPLGRILSRVSSDLSIVDLDIPFYLIFAVASTTNFYSNLTVLGVVTWQVLFVSIPMVYVAILLQRYYFASAKELMRINGTTKSFVANHLAESIAGAVTIRAFKEEERFFVKTFELIDINASPFFHNFAANEWLIQRLETISATVLASSALCMVLLPPGTFRAGTLINSLYAWNWKEKRIFLFFFTFGFIGMALSYGLSLNITLVSSIQYQCTLVNYIISVERLNQYMHIPSEAPEILEESRPPVNWPSRGKVEIQDLQIRYRKDSRLVLRGISCTFEGGHKVGIVGRTASGKSTLISALFRLVEPAGGRIVVDGVDICKIGLHDLRSRFGVIPQDPTLFNGTVRCNLDPLCQHTDHEIWEVMFLGNVSYTRQLRKKRKGLIPWVIFSTCLVVLYQWILIDHGLISVVEDGSNWSMGQRQLFCLGRALLRKSKILVLDEATASIDNATDMILQKTIREEFANCTVITVAHRIPTVMDCTMVLAISDGKLVEYDKPMKLMKNEGSLFGKLVKEYWSHYHSAKSH</sequence>
<comment type="catalytic activity">
    <reaction evidence="12">
        <text>ATP + H2O + xenobioticSide 1 = ADP + phosphate + xenobioticSide 2.</text>
        <dbReference type="EC" id="7.6.2.2"/>
    </reaction>
</comment>
<dbReference type="PANTHER" id="PTHR24223">
    <property type="entry name" value="ATP-BINDING CASSETTE SUB-FAMILY C"/>
    <property type="match status" value="1"/>
</dbReference>
<dbReference type="InterPro" id="IPR017871">
    <property type="entry name" value="ABC_transporter-like_CS"/>
</dbReference>
<dbReference type="CDD" id="cd18579">
    <property type="entry name" value="ABC_6TM_ABCC_D1"/>
    <property type="match status" value="1"/>
</dbReference>
<dbReference type="SUPFAM" id="SSF90123">
    <property type="entry name" value="ABC transporter transmembrane region"/>
    <property type="match status" value="2"/>
</dbReference>
<evidence type="ECO:0000256" key="4">
    <source>
        <dbReference type="ARBA" id="ARBA00022448"/>
    </source>
</evidence>
<evidence type="ECO:0000313" key="18">
    <source>
        <dbReference type="Proteomes" id="UP000824120"/>
    </source>
</evidence>
<evidence type="ECO:0000256" key="1">
    <source>
        <dbReference type="ARBA" id="ARBA00004141"/>
    </source>
</evidence>
<dbReference type="InterPro" id="IPR011527">
    <property type="entry name" value="ABC1_TM_dom"/>
</dbReference>
<comment type="subcellular location">
    <subcellularLocation>
        <location evidence="1">Membrane</location>
        <topology evidence="1">Multi-pass membrane protein</topology>
    </subcellularLocation>
</comment>
<dbReference type="InterPro" id="IPR003439">
    <property type="entry name" value="ABC_transporter-like_ATP-bd"/>
</dbReference>
<keyword evidence="10 14" id="KW-1133">Transmembrane helix</keyword>
<dbReference type="FunFam" id="1.20.1560.10:FF:000002">
    <property type="entry name" value="ABC transporter C family member 5"/>
    <property type="match status" value="1"/>
</dbReference>
<dbReference type="SUPFAM" id="SSF52540">
    <property type="entry name" value="P-loop containing nucleoside triphosphate hydrolases"/>
    <property type="match status" value="2"/>
</dbReference>
<dbReference type="InterPro" id="IPR027417">
    <property type="entry name" value="P-loop_NTPase"/>
</dbReference>
<feature type="transmembrane region" description="Helical" evidence="14">
    <location>
        <begin position="1013"/>
        <end position="1032"/>
    </location>
</feature>
<dbReference type="PROSITE" id="PS50893">
    <property type="entry name" value="ABC_TRANSPORTER_2"/>
    <property type="match status" value="2"/>
</dbReference>
<evidence type="ECO:0000259" key="16">
    <source>
        <dbReference type="PROSITE" id="PS50929"/>
    </source>
</evidence>
<gene>
    <name evidence="17" type="ORF">H5410_032080</name>
</gene>
<evidence type="ECO:0000256" key="2">
    <source>
        <dbReference type="ARBA" id="ARBA00009726"/>
    </source>
</evidence>
<dbReference type="InterPro" id="IPR003593">
    <property type="entry name" value="AAA+_ATPase"/>
</dbReference>
<dbReference type="EC" id="7.6.2.2" evidence="3"/>
<dbReference type="GO" id="GO:0016020">
    <property type="term" value="C:membrane"/>
    <property type="evidence" value="ECO:0007669"/>
    <property type="project" value="UniProtKB-SubCell"/>
</dbReference>
<dbReference type="FunFam" id="3.40.50.300:FF:000838">
    <property type="entry name" value="ABC multidrug transporter (Eurofung)"/>
    <property type="match status" value="1"/>
</dbReference>
<feature type="domain" description="ABC transmembrane type-1" evidence="16">
    <location>
        <begin position="1014"/>
        <end position="1317"/>
    </location>
</feature>
<feature type="transmembrane region" description="Helical" evidence="14">
    <location>
        <begin position="220"/>
        <end position="240"/>
    </location>
</feature>
<dbReference type="CDD" id="cd03250">
    <property type="entry name" value="ABCC_MRP_domain1"/>
    <property type="match status" value="1"/>
</dbReference>
<evidence type="ECO:0000256" key="6">
    <source>
        <dbReference type="ARBA" id="ARBA00022737"/>
    </source>
</evidence>
<evidence type="ECO:0000256" key="9">
    <source>
        <dbReference type="ARBA" id="ARBA00022967"/>
    </source>
</evidence>
<dbReference type="PROSITE" id="PS50929">
    <property type="entry name" value="ABC_TM1F"/>
    <property type="match status" value="2"/>
</dbReference>
<feature type="region of interest" description="Disordered" evidence="13">
    <location>
        <begin position="968"/>
        <end position="988"/>
    </location>
</feature>
<evidence type="ECO:0000256" key="7">
    <source>
        <dbReference type="ARBA" id="ARBA00022741"/>
    </source>
</evidence>
<dbReference type="GO" id="GO:0016887">
    <property type="term" value="F:ATP hydrolysis activity"/>
    <property type="evidence" value="ECO:0007669"/>
    <property type="project" value="InterPro"/>
</dbReference>
<feature type="transmembrane region" description="Helical" evidence="14">
    <location>
        <begin position="409"/>
        <end position="434"/>
    </location>
</feature>
<feature type="transmembrane region" description="Helical" evidence="14">
    <location>
        <begin position="1281"/>
        <end position="1299"/>
    </location>
</feature>
<feature type="domain" description="ABC transmembrane type-1" evidence="16">
    <location>
        <begin position="410"/>
        <end position="690"/>
    </location>
</feature>
<dbReference type="InterPro" id="IPR044726">
    <property type="entry name" value="ABCC_6TM_D2"/>
</dbReference>
<dbReference type="FunFam" id="1.20.1560.10:FF:000003">
    <property type="entry name" value="ABC transporter C family member 10"/>
    <property type="match status" value="1"/>
</dbReference>
<evidence type="ECO:0000256" key="13">
    <source>
        <dbReference type="SAM" id="MobiDB-lite"/>
    </source>
</evidence>
<keyword evidence="9" id="KW-1278">Translocase</keyword>
<evidence type="ECO:0000256" key="5">
    <source>
        <dbReference type="ARBA" id="ARBA00022692"/>
    </source>
</evidence>
<keyword evidence="6" id="KW-0677">Repeat</keyword>
<comment type="similarity">
    <text evidence="2">Belongs to the ABC transporter superfamily. ABCC family. Conjugate transporter (TC 3.A.1.208) subfamily.</text>
</comment>
<dbReference type="Pfam" id="PF00664">
    <property type="entry name" value="ABC_membrane"/>
    <property type="match status" value="2"/>
</dbReference>
<keyword evidence="8" id="KW-0067">ATP-binding</keyword>
<dbReference type="CDD" id="cd18580">
    <property type="entry name" value="ABC_6TM_ABCC_D2"/>
    <property type="match status" value="1"/>
</dbReference>
<feature type="compositionally biased region" description="Basic and acidic residues" evidence="13">
    <location>
        <begin position="968"/>
        <end position="977"/>
    </location>
</feature>
<feature type="transmembrane region" description="Helical" evidence="14">
    <location>
        <begin position="1242"/>
        <end position="1261"/>
    </location>
</feature>
<evidence type="ECO:0000256" key="11">
    <source>
        <dbReference type="ARBA" id="ARBA00023136"/>
    </source>
</evidence>
<evidence type="ECO:0000313" key="17">
    <source>
        <dbReference type="EMBL" id="KAG5600710.1"/>
    </source>
</evidence>
<organism evidence="17 18">
    <name type="scientific">Solanum commersonii</name>
    <name type="common">Commerson's wild potato</name>
    <name type="synonym">Commerson's nightshade</name>
    <dbReference type="NCBI Taxonomy" id="4109"/>
    <lineage>
        <taxon>Eukaryota</taxon>
        <taxon>Viridiplantae</taxon>
        <taxon>Streptophyta</taxon>
        <taxon>Embryophyta</taxon>
        <taxon>Tracheophyta</taxon>
        <taxon>Spermatophyta</taxon>
        <taxon>Magnoliopsida</taxon>
        <taxon>eudicotyledons</taxon>
        <taxon>Gunneridae</taxon>
        <taxon>Pentapetalae</taxon>
        <taxon>asterids</taxon>
        <taxon>lamiids</taxon>
        <taxon>Solanales</taxon>
        <taxon>Solanaceae</taxon>
        <taxon>Solanoideae</taxon>
        <taxon>Solaneae</taxon>
        <taxon>Solanum</taxon>
    </lineage>
</organism>
<feature type="transmembrane region" description="Helical" evidence="14">
    <location>
        <begin position="1123"/>
        <end position="1141"/>
    </location>
</feature>
<feature type="transmembrane region" description="Helical" evidence="14">
    <location>
        <begin position="144"/>
        <end position="163"/>
    </location>
</feature>
<name>A0A9J5YPA4_SOLCO</name>
<dbReference type="PROSITE" id="PS00211">
    <property type="entry name" value="ABC_TRANSPORTER_1"/>
    <property type="match status" value="1"/>
</dbReference>
<feature type="transmembrane region" description="Helical" evidence="14">
    <location>
        <begin position="184"/>
        <end position="205"/>
    </location>
</feature>
<dbReference type="SMART" id="SM00382">
    <property type="entry name" value="AAA"/>
    <property type="match status" value="2"/>
</dbReference>
<dbReference type="InterPro" id="IPR036640">
    <property type="entry name" value="ABC1_TM_sf"/>
</dbReference>
<dbReference type="GO" id="GO:0005524">
    <property type="term" value="F:ATP binding"/>
    <property type="evidence" value="ECO:0007669"/>
    <property type="project" value="UniProtKB-KW"/>
</dbReference>
<feature type="domain" description="ABC transporter" evidence="15">
    <location>
        <begin position="723"/>
        <end position="944"/>
    </location>
</feature>
<dbReference type="PANTHER" id="PTHR24223:SF392">
    <property type="entry name" value="ABC-TYPE XENOBIOTIC TRANSPORTER"/>
    <property type="match status" value="1"/>
</dbReference>
<evidence type="ECO:0000256" key="14">
    <source>
        <dbReference type="SAM" id="Phobius"/>
    </source>
</evidence>
<comment type="caution">
    <text evidence="17">The sequence shown here is derived from an EMBL/GenBank/DDBJ whole genome shotgun (WGS) entry which is preliminary data.</text>
</comment>
<dbReference type="InterPro" id="IPR044746">
    <property type="entry name" value="ABCC_6TM_D1"/>
</dbReference>
<dbReference type="OrthoDB" id="6500128at2759"/>
<evidence type="ECO:0000256" key="10">
    <source>
        <dbReference type="ARBA" id="ARBA00022989"/>
    </source>
</evidence>
<dbReference type="Gene3D" id="3.40.50.300">
    <property type="entry name" value="P-loop containing nucleotide triphosphate hydrolases"/>
    <property type="match status" value="2"/>
</dbReference>
<evidence type="ECO:0000256" key="12">
    <source>
        <dbReference type="ARBA" id="ARBA00034018"/>
    </source>
</evidence>
<keyword evidence="5 14" id="KW-0812">Transmembrane</keyword>
<feature type="transmembrane region" description="Helical" evidence="14">
    <location>
        <begin position="252"/>
        <end position="274"/>
    </location>
</feature>